<feature type="site" description="Important for catalytic activity" evidence="7">
    <location>
        <position position="198"/>
    </location>
</feature>
<keyword evidence="5 7" id="KW-0456">Lyase</keyword>
<comment type="similarity">
    <text evidence="7">Belongs to the transglycosylase MltG family.</text>
</comment>
<dbReference type="Proteomes" id="UP000321026">
    <property type="component" value="Unassembled WGS sequence"/>
</dbReference>
<dbReference type="GO" id="GO:0008932">
    <property type="term" value="F:lytic endotransglycosylase activity"/>
    <property type="evidence" value="ECO:0007669"/>
    <property type="project" value="UniProtKB-UniRule"/>
</dbReference>
<dbReference type="Gene3D" id="3.30.1490.480">
    <property type="entry name" value="Endolytic murein transglycosylase"/>
    <property type="match status" value="1"/>
</dbReference>
<dbReference type="EMBL" id="SSDS01000009">
    <property type="protein sequence ID" value="TXG78672.1"/>
    <property type="molecule type" value="Genomic_DNA"/>
</dbReference>
<evidence type="ECO:0000256" key="3">
    <source>
        <dbReference type="ARBA" id="ARBA00022989"/>
    </source>
</evidence>
<keyword evidence="3 7" id="KW-1133">Transmembrane helix</keyword>
<accession>A0A5C7JCC7</accession>
<reference evidence="8 9" key="1">
    <citation type="submission" date="2018-09" db="EMBL/GenBank/DDBJ databases">
        <title>Metagenome Assembled Genomes from an Advanced Water Purification Facility.</title>
        <authorList>
            <person name="Stamps B.W."/>
            <person name="Spear J.R."/>
        </authorList>
    </citation>
    <scope>NUCLEOTIDE SEQUENCE [LARGE SCALE GENOMIC DNA]</scope>
    <source>
        <strain evidence="8">Bin_63_2</strain>
    </source>
</reference>
<evidence type="ECO:0000256" key="4">
    <source>
        <dbReference type="ARBA" id="ARBA00023136"/>
    </source>
</evidence>
<comment type="subcellular location">
    <subcellularLocation>
        <location evidence="7">Cell membrane</location>
        <topology evidence="7">Single-pass membrane protein</topology>
    </subcellularLocation>
</comment>
<keyword evidence="2 7" id="KW-0812">Transmembrane</keyword>
<dbReference type="EC" id="4.2.2.29" evidence="7"/>
<dbReference type="GO" id="GO:0071555">
    <property type="term" value="P:cell wall organization"/>
    <property type="evidence" value="ECO:0007669"/>
    <property type="project" value="UniProtKB-KW"/>
</dbReference>
<dbReference type="InterPro" id="IPR003770">
    <property type="entry name" value="MLTG-like"/>
</dbReference>
<dbReference type="GO" id="GO:0005886">
    <property type="term" value="C:plasma membrane"/>
    <property type="evidence" value="ECO:0007669"/>
    <property type="project" value="UniProtKB-SubCell"/>
</dbReference>
<dbReference type="GO" id="GO:0009252">
    <property type="term" value="P:peptidoglycan biosynthetic process"/>
    <property type="evidence" value="ECO:0007669"/>
    <property type="project" value="UniProtKB-UniRule"/>
</dbReference>
<evidence type="ECO:0000256" key="2">
    <source>
        <dbReference type="ARBA" id="ARBA00022692"/>
    </source>
</evidence>
<evidence type="ECO:0000313" key="9">
    <source>
        <dbReference type="Proteomes" id="UP000321026"/>
    </source>
</evidence>
<dbReference type="AlphaFoldDB" id="A0A5C7JCC7"/>
<comment type="caution">
    <text evidence="8">The sequence shown here is derived from an EMBL/GenBank/DDBJ whole genome shotgun (WGS) entry which is preliminary data.</text>
</comment>
<feature type="transmembrane region" description="Helical" evidence="7">
    <location>
        <begin position="5"/>
        <end position="22"/>
    </location>
</feature>
<dbReference type="PANTHER" id="PTHR30518">
    <property type="entry name" value="ENDOLYTIC MUREIN TRANSGLYCOSYLASE"/>
    <property type="match status" value="1"/>
</dbReference>
<evidence type="ECO:0000256" key="7">
    <source>
        <dbReference type="HAMAP-Rule" id="MF_02065"/>
    </source>
</evidence>
<dbReference type="HAMAP" id="MF_02065">
    <property type="entry name" value="MltG"/>
    <property type="match status" value="1"/>
</dbReference>
<name>A0A5C7JCC7_9BACT</name>
<sequence>MKRFYIPVFIIVLLIVVSLIWWKNGTSPANSKDNTAKIFIVEPGQGVKAIAKNLKDEGLIKDQVAFFLLTKQTGLANKIQAGSFRLNPSMSANEIANQLTKGTLDIWVTVPEGQRAGEIADALKKSMPNYEESWAAELEKNEGYLFPDTYLFPKDADIDTIISIMRDNFESKYATLDTSKSNLTKAQIVTLASLIEREARHAEDRPKVSSVINNRLDIGMKLDLDATLQYIRGYDQNQNRWWTTNIGNADKTSNSPYNTYKFAGLPPGPISNPGISALEAAINPAETPYLYYITDKNGVNRYAEDIDGHEANISKYGL</sequence>
<gene>
    <name evidence="7 8" type="primary">mltG</name>
    <name evidence="8" type="ORF">E6Q11_00715</name>
</gene>
<protein>
    <recommendedName>
        <fullName evidence="7">Endolytic murein transglycosylase</fullName>
        <ecNumber evidence="7">4.2.2.29</ecNumber>
    </recommendedName>
    <alternativeName>
        <fullName evidence="7">Peptidoglycan lytic transglycosylase</fullName>
    </alternativeName>
    <alternativeName>
        <fullName evidence="7">Peptidoglycan polymerization terminase</fullName>
    </alternativeName>
</protein>
<evidence type="ECO:0000313" key="8">
    <source>
        <dbReference type="EMBL" id="TXG78672.1"/>
    </source>
</evidence>
<evidence type="ECO:0000256" key="6">
    <source>
        <dbReference type="ARBA" id="ARBA00023316"/>
    </source>
</evidence>
<evidence type="ECO:0000256" key="1">
    <source>
        <dbReference type="ARBA" id="ARBA00022475"/>
    </source>
</evidence>
<proteinExistence type="inferred from homology"/>
<comment type="catalytic activity">
    <reaction evidence="7">
        <text>a peptidoglycan chain = a peptidoglycan chain with N-acetyl-1,6-anhydromuramyl-[peptide] at the reducing end + a peptidoglycan chain with N-acetylglucosamine at the non-reducing end.</text>
        <dbReference type="EC" id="4.2.2.29"/>
    </reaction>
</comment>
<keyword evidence="4 7" id="KW-0472">Membrane</keyword>
<organism evidence="8 9">
    <name type="scientific">Candidatus Dojkabacteria bacterium</name>
    <dbReference type="NCBI Taxonomy" id="2099670"/>
    <lineage>
        <taxon>Bacteria</taxon>
        <taxon>Candidatus Dojkabacteria</taxon>
    </lineage>
</organism>
<dbReference type="NCBIfam" id="TIGR00247">
    <property type="entry name" value="endolytic transglycosylase MltG"/>
    <property type="match status" value="1"/>
</dbReference>
<keyword evidence="1 7" id="KW-1003">Cell membrane</keyword>
<dbReference type="CDD" id="cd08010">
    <property type="entry name" value="MltG_like"/>
    <property type="match status" value="1"/>
</dbReference>
<keyword evidence="6 7" id="KW-0961">Cell wall biogenesis/degradation</keyword>
<evidence type="ECO:0000256" key="5">
    <source>
        <dbReference type="ARBA" id="ARBA00023239"/>
    </source>
</evidence>
<dbReference type="Pfam" id="PF02618">
    <property type="entry name" value="YceG"/>
    <property type="match status" value="1"/>
</dbReference>
<dbReference type="PANTHER" id="PTHR30518:SF2">
    <property type="entry name" value="ENDOLYTIC MUREIN TRANSGLYCOSYLASE"/>
    <property type="match status" value="1"/>
</dbReference>
<comment type="function">
    <text evidence="7">Functions as a peptidoglycan terminase that cleaves nascent peptidoglycan strands endolytically to terminate their elongation.</text>
</comment>